<evidence type="ECO:0000256" key="1">
    <source>
        <dbReference type="SAM" id="Phobius"/>
    </source>
</evidence>
<dbReference type="EMBL" id="SMGK01000003">
    <property type="protein sequence ID" value="TCK72805.1"/>
    <property type="molecule type" value="Genomic_DNA"/>
</dbReference>
<keyword evidence="3" id="KW-1185">Reference proteome</keyword>
<evidence type="ECO:0000313" key="3">
    <source>
        <dbReference type="Proteomes" id="UP000295210"/>
    </source>
</evidence>
<keyword evidence="1" id="KW-0812">Transmembrane</keyword>
<proteinExistence type="predicted"/>
<comment type="caution">
    <text evidence="2">The sequence shown here is derived from an EMBL/GenBank/DDBJ whole genome shotgun (WGS) entry which is preliminary data.</text>
</comment>
<dbReference type="Pfam" id="PF04307">
    <property type="entry name" value="YdjM"/>
    <property type="match status" value="1"/>
</dbReference>
<name>A0A4R1L416_9BACT</name>
<feature type="transmembrane region" description="Helical" evidence="1">
    <location>
        <begin position="84"/>
        <end position="103"/>
    </location>
</feature>
<feature type="transmembrane region" description="Helical" evidence="1">
    <location>
        <begin position="123"/>
        <end position="150"/>
    </location>
</feature>
<dbReference type="InterPro" id="IPR007404">
    <property type="entry name" value="YdjM-like"/>
</dbReference>
<dbReference type="PANTHER" id="PTHR40031">
    <property type="entry name" value="HYPOTHETICAL MEMBRANE SPANNING PROTEIN"/>
    <property type="match status" value="1"/>
</dbReference>
<organism evidence="2 3">
    <name type="scientific">Acidipila rosea</name>
    <dbReference type="NCBI Taxonomy" id="768535"/>
    <lineage>
        <taxon>Bacteria</taxon>
        <taxon>Pseudomonadati</taxon>
        <taxon>Acidobacteriota</taxon>
        <taxon>Terriglobia</taxon>
        <taxon>Terriglobales</taxon>
        <taxon>Acidobacteriaceae</taxon>
        <taxon>Acidipila</taxon>
    </lineage>
</organism>
<feature type="transmembrane region" description="Helical" evidence="1">
    <location>
        <begin position="51"/>
        <end position="72"/>
    </location>
</feature>
<dbReference type="Proteomes" id="UP000295210">
    <property type="component" value="Unassembled WGS sequence"/>
</dbReference>
<reference evidence="2 3" key="1">
    <citation type="submission" date="2019-03" db="EMBL/GenBank/DDBJ databases">
        <title>Genomic Encyclopedia of Type Strains, Phase IV (KMG-IV): sequencing the most valuable type-strain genomes for metagenomic binning, comparative biology and taxonomic classification.</title>
        <authorList>
            <person name="Goeker M."/>
        </authorList>
    </citation>
    <scope>NUCLEOTIDE SEQUENCE [LARGE SCALE GENOMIC DNA]</scope>
    <source>
        <strain evidence="2 3">DSM 103428</strain>
    </source>
</reference>
<evidence type="ECO:0000313" key="2">
    <source>
        <dbReference type="EMBL" id="TCK72805.1"/>
    </source>
</evidence>
<keyword evidence="1" id="KW-0472">Membrane</keyword>
<feature type="transmembrane region" description="Helical" evidence="1">
    <location>
        <begin position="162"/>
        <end position="181"/>
    </location>
</feature>
<protein>
    <submittedName>
        <fullName evidence="2">Inner membrane protein</fullName>
    </submittedName>
</protein>
<dbReference type="InterPro" id="IPR053170">
    <property type="entry name" value="Transcription_regulator"/>
</dbReference>
<dbReference type="PANTHER" id="PTHR40031:SF1">
    <property type="entry name" value="MEMBRANE-BOUND METAL-DEPENDENT HYDROLASE"/>
    <property type="match status" value="1"/>
</dbReference>
<sequence>MLTGACLSRSGLNRKTSYVTAAMVIGAEAPDLDMLWRLHGPVSELQHHRGITHTFLGAPFMALGTLAVLMIFDRMRTARPSVPIRWGWVWLCAFIADLSHILLDYTTNYGVRPFYPFNPHWYAWGILNLFDTFIFLSLVIALLAPGAFLLGNQERGSREKFAGQRVWAWAALTFVLLWWGLRSQQQAHANALVKNGDYFAEPVRRIGAEPSMTSPFRWHMVIDTGNAYRTASVDTLHNEVVLNRRVILKGPITSAVVAAKQSHLGKVYVDWSTWPLIEDMGSLSIPAPVAPPTPAGQHWHTVAFLDMRFDSPSLLEELEKFRHKAGTASLIGWVYVGPDHQIEGQYMHGQKQR</sequence>
<dbReference type="AlphaFoldDB" id="A0A4R1L416"/>
<accession>A0A4R1L416</accession>
<keyword evidence="1" id="KW-1133">Transmembrane helix</keyword>
<gene>
    <name evidence="2" type="ORF">C7378_2395</name>
</gene>